<sequence length="177" mass="20832">MTIIKRSKILFIAIIFIGCSTQKQSRNDICKKVNIESENEYSGNSQIILNNFSDFNSKSNKTLDIIRVSSTTGYEYKENFKRIFIEDDKVFIIEDNKTIHEVKLNSKQLQEAFLECNEIKSLINCSSKKSQNYLYRFFVKKENKIVMTFTANNQVKNIDSNLIKKELFFINFFEQIE</sequence>
<dbReference type="EMBL" id="CP150845">
    <property type="protein sequence ID" value="WYZ21713.1"/>
    <property type="molecule type" value="Genomic_DNA"/>
</dbReference>
<proteinExistence type="predicted"/>
<protein>
    <recommendedName>
        <fullName evidence="3">Lipoprotein</fullName>
    </recommendedName>
</protein>
<evidence type="ECO:0008006" key="3">
    <source>
        <dbReference type="Google" id="ProtNLM"/>
    </source>
</evidence>
<organism evidence="1 2">
    <name type="scientific">Flavobacterium soyae</name>
    <dbReference type="NCBI Taxonomy" id="2903098"/>
    <lineage>
        <taxon>Bacteria</taxon>
        <taxon>Pseudomonadati</taxon>
        <taxon>Bacteroidota</taxon>
        <taxon>Flavobacteriia</taxon>
        <taxon>Flavobacteriales</taxon>
        <taxon>Flavobacteriaceae</taxon>
        <taxon>Flavobacterium</taxon>
    </lineage>
</organism>
<evidence type="ECO:0000313" key="2">
    <source>
        <dbReference type="Proteomes" id="UP001623852"/>
    </source>
</evidence>
<dbReference type="PROSITE" id="PS51257">
    <property type="entry name" value="PROKAR_LIPOPROTEIN"/>
    <property type="match status" value="1"/>
</dbReference>
<reference evidence="1 2" key="1">
    <citation type="submission" date="2024-03" db="EMBL/GenBank/DDBJ databases">
        <title>Flavobacterium soyae.</title>
        <authorList>
            <person name="Zheng W."/>
        </authorList>
    </citation>
    <scope>NUCLEOTIDE SEQUENCE [LARGE SCALE GENOMIC DNA]</scope>
    <source>
        <strain evidence="1 2">55</strain>
    </source>
</reference>
<dbReference type="RefSeq" id="WP_406845387.1">
    <property type="nucleotide sequence ID" value="NZ_CP150845.1"/>
</dbReference>
<dbReference type="Proteomes" id="UP001623852">
    <property type="component" value="Chromosome"/>
</dbReference>
<evidence type="ECO:0000313" key="1">
    <source>
        <dbReference type="EMBL" id="WYZ21713.1"/>
    </source>
</evidence>
<accession>A0ABZ2UJH9</accession>
<keyword evidence="2" id="KW-1185">Reference proteome</keyword>
<gene>
    <name evidence="1" type="ORF">AABD74_09630</name>
</gene>
<name>A0ABZ2UJH9_9FLAO</name>